<accession>A0A8J5HKN5</accession>
<reference evidence="2 3" key="1">
    <citation type="submission" date="2020-08" db="EMBL/GenBank/DDBJ databases">
        <title>Plant Genome Project.</title>
        <authorList>
            <person name="Zhang R.-G."/>
        </authorList>
    </citation>
    <scope>NUCLEOTIDE SEQUENCE [LARGE SCALE GENOMIC DNA]</scope>
    <source>
        <tissue evidence="2">Rhizome</tissue>
    </source>
</reference>
<dbReference type="PANTHER" id="PTHR34280:SF2">
    <property type="entry name" value="OS01G0920100 PROTEIN"/>
    <property type="match status" value="1"/>
</dbReference>
<evidence type="ECO:0000256" key="1">
    <source>
        <dbReference type="SAM" id="MobiDB-lite"/>
    </source>
</evidence>
<feature type="compositionally biased region" description="Low complexity" evidence="1">
    <location>
        <begin position="166"/>
        <end position="175"/>
    </location>
</feature>
<organism evidence="2 3">
    <name type="scientific">Zingiber officinale</name>
    <name type="common">Ginger</name>
    <name type="synonym">Amomum zingiber</name>
    <dbReference type="NCBI Taxonomy" id="94328"/>
    <lineage>
        <taxon>Eukaryota</taxon>
        <taxon>Viridiplantae</taxon>
        <taxon>Streptophyta</taxon>
        <taxon>Embryophyta</taxon>
        <taxon>Tracheophyta</taxon>
        <taxon>Spermatophyta</taxon>
        <taxon>Magnoliopsida</taxon>
        <taxon>Liliopsida</taxon>
        <taxon>Zingiberales</taxon>
        <taxon>Zingiberaceae</taxon>
        <taxon>Zingiber</taxon>
    </lineage>
</organism>
<keyword evidence="3" id="KW-1185">Reference proteome</keyword>
<evidence type="ECO:0000313" key="3">
    <source>
        <dbReference type="Proteomes" id="UP000734854"/>
    </source>
</evidence>
<protein>
    <submittedName>
        <fullName evidence="2">Uncharacterized protein</fullName>
    </submittedName>
</protein>
<dbReference type="PANTHER" id="PTHR34280">
    <property type="entry name" value="OS01G0920100 PROTEIN"/>
    <property type="match status" value="1"/>
</dbReference>
<dbReference type="AlphaFoldDB" id="A0A8J5HKN5"/>
<feature type="region of interest" description="Disordered" evidence="1">
    <location>
        <begin position="155"/>
        <end position="223"/>
    </location>
</feature>
<dbReference type="EMBL" id="JACMSC010000004">
    <property type="protein sequence ID" value="KAG6526332.1"/>
    <property type="molecule type" value="Genomic_DNA"/>
</dbReference>
<feature type="compositionally biased region" description="Polar residues" evidence="1">
    <location>
        <begin position="187"/>
        <end position="200"/>
    </location>
</feature>
<sequence>MRRCLGFGSRAKRFFLSSPAKERPLTWDNPVGRFDLDVPDFDRFLYRGGVNVATMKNLSYQRVALGGYMDMGWDRSDDEELFFDSRVWLDSDCEDDFFSVNGDSTPSRGNIPDHPANQQSNPVLDDAIFIDKHLDTKSEPSPTGRKKLSDLLQETSRGERIIDAPTAAEANTETNGMAEVEKDRSRGLSNGNQYLSSNSADEAGVTTPRRDKKKKKGKTWKDGHCCLPSLQVE</sequence>
<dbReference type="InterPro" id="IPR038947">
    <property type="entry name" value="At3g27210-like"/>
</dbReference>
<dbReference type="Proteomes" id="UP000734854">
    <property type="component" value="Unassembled WGS sequence"/>
</dbReference>
<gene>
    <name evidence="2" type="ORF">ZIOFF_016315</name>
</gene>
<comment type="caution">
    <text evidence="2">The sequence shown here is derived from an EMBL/GenBank/DDBJ whole genome shotgun (WGS) entry which is preliminary data.</text>
</comment>
<feature type="region of interest" description="Disordered" evidence="1">
    <location>
        <begin position="101"/>
        <end position="123"/>
    </location>
</feature>
<proteinExistence type="predicted"/>
<name>A0A8J5HKN5_ZINOF</name>
<evidence type="ECO:0000313" key="2">
    <source>
        <dbReference type="EMBL" id="KAG6526332.1"/>
    </source>
</evidence>